<dbReference type="Pfam" id="PF23951">
    <property type="entry name" value="DUF7282"/>
    <property type="match status" value="1"/>
</dbReference>
<protein>
    <recommendedName>
        <fullName evidence="2">DUF7282 domain-containing protein</fullName>
    </recommendedName>
</protein>
<evidence type="ECO:0000313" key="4">
    <source>
        <dbReference type="Proteomes" id="UP000033867"/>
    </source>
</evidence>
<sequence length="167" mass="18411">MKSFLIGIIAILVLGGTFFFFFMRENETPTIAPGQNTPEQTYLRQQPMEDELPATEETTAPPTIIVEDQAYELCGITIQSVNTNEDLWLVAYDDDGGKPGRYIGQVRLSPGSWSDVAFPLYEDFVTDKIYIAAHKDLGESGTFEFPGADVALTVDGVVVVKTVHVTK</sequence>
<evidence type="ECO:0000313" key="3">
    <source>
        <dbReference type="EMBL" id="KKS72073.1"/>
    </source>
</evidence>
<evidence type="ECO:0000256" key="1">
    <source>
        <dbReference type="SAM" id="Phobius"/>
    </source>
</evidence>
<dbReference type="InterPro" id="IPR055706">
    <property type="entry name" value="Slg1/2_DUF7282"/>
</dbReference>
<proteinExistence type="predicted"/>
<keyword evidence="1" id="KW-1133">Transmembrane helix</keyword>
<comment type="caution">
    <text evidence="3">The sequence shown here is derived from an EMBL/GenBank/DDBJ whole genome shotgun (WGS) entry which is preliminary data.</text>
</comment>
<dbReference type="AlphaFoldDB" id="A0A0G1EBV4"/>
<reference evidence="3 4" key="1">
    <citation type="journal article" date="2015" name="Nature">
        <title>rRNA introns, odd ribosomes, and small enigmatic genomes across a large radiation of phyla.</title>
        <authorList>
            <person name="Brown C.T."/>
            <person name="Hug L.A."/>
            <person name="Thomas B.C."/>
            <person name="Sharon I."/>
            <person name="Castelle C.J."/>
            <person name="Singh A."/>
            <person name="Wilkins M.J."/>
            <person name="Williams K.H."/>
            <person name="Banfield J.F."/>
        </authorList>
    </citation>
    <scope>NUCLEOTIDE SEQUENCE [LARGE SCALE GENOMIC DNA]</scope>
</reference>
<dbReference type="CDD" id="cd12087">
    <property type="entry name" value="TM_EGFR-like"/>
    <property type="match status" value="1"/>
</dbReference>
<feature type="domain" description="DUF7282" evidence="2">
    <location>
        <begin position="63"/>
        <end position="166"/>
    </location>
</feature>
<organism evidence="3 4">
    <name type="scientific">Candidatus Magasanikbacteria bacterium GW2011_GWE2_42_7</name>
    <dbReference type="NCBI Taxonomy" id="1619052"/>
    <lineage>
        <taxon>Bacteria</taxon>
        <taxon>Candidatus Magasanikiibacteriota</taxon>
    </lineage>
</organism>
<evidence type="ECO:0000259" key="2">
    <source>
        <dbReference type="Pfam" id="PF23951"/>
    </source>
</evidence>
<dbReference type="EMBL" id="LCEK01000014">
    <property type="protein sequence ID" value="KKS72073.1"/>
    <property type="molecule type" value="Genomic_DNA"/>
</dbReference>
<keyword evidence="1" id="KW-0812">Transmembrane</keyword>
<gene>
    <name evidence="3" type="ORF">UV42_C0014G0012</name>
</gene>
<accession>A0A0G1EBV4</accession>
<dbReference type="Proteomes" id="UP000033867">
    <property type="component" value="Unassembled WGS sequence"/>
</dbReference>
<feature type="transmembrane region" description="Helical" evidence="1">
    <location>
        <begin position="6"/>
        <end position="23"/>
    </location>
</feature>
<keyword evidence="1" id="KW-0472">Membrane</keyword>
<name>A0A0G1EBV4_9BACT</name>